<feature type="transmembrane region" description="Helical" evidence="2">
    <location>
        <begin position="115"/>
        <end position="134"/>
    </location>
</feature>
<keyword evidence="2" id="KW-1133">Transmembrane helix</keyword>
<evidence type="ECO:0000313" key="4">
    <source>
        <dbReference type="Proteomes" id="UP001497444"/>
    </source>
</evidence>
<evidence type="ECO:0000313" key="3">
    <source>
        <dbReference type="EMBL" id="CAK9255384.1"/>
    </source>
</evidence>
<dbReference type="Proteomes" id="UP001497444">
    <property type="component" value="Chromosome 1"/>
</dbReference>
<evidence type="ECO:0000256" key="1">
    <source>
        <dbReference type="SAM" id="MobiDB-lite"/>
    </source>
</evidence>
<dbReference type="EMBL" id="OZ020096">
    <property type="protein sequence ID" value="CAK9255384.1"/>
    <property type="molecule type" value="Genomic_DNA"/>
</dbReference>
<keyword evidence="4" id="KW-1185">Reference proteome</keyword>
<name>A0ABP0VLQ8_9BRYO</name>
<proteinExistence type="predicted"/>
<protein>
    <submittedName>
        <fullName evidence="3">Uncharacterized protein</fullName>
    </submittedName>
</protein>
<keyword evidence="2" id="KW-0472">Membrane</keyword>
<keyword evidence="2" id="KW-0812">Transmembrane</keyword>
<reference evidence="3 4" key="1">
    <citation type="submission" date="2024-02" db="EMBL/GenBank/DDBJ databases">
        <authorList>
            <consortium name="ELIXIR-Norway"/>
            <consortium name="Elixir Norway"/>
        </authorList>
    </citation>
    <scope>NUCLEOTIDE SEQUENCE [LARGE SCALE GENOMIC DNA]</scope>
</reference>
<accession>A0ABP0VLQ8</accession>
<gene>
    <name evidence="3" type="ORF">CSSPJE1EN1_LOCUS862</name>
</gene>
<organism evidence="3 4">
    <name type="scientific">Sphagnum jensenii</name>
    <dbReference type="NCBI Taxonomy" id="128206"/>
    <lineage>
        <taxon>Eukaryota</taxon>
        <taxon>Viridiplantae</taxon>
        <taxon>Streptophyta</taxon>
        <taxon>Embryophyta</taxon>
        <taxon>Bryophyta</taxon>
        <taxon>Sphagnophytina</taxon>
        <taxon>Sphagnopsida</taxon>
        <taxon>Sphagnales</taxon>
        <taxon>Sphagnaceae</taxon>
        <taxon>Sphagnum</taxon>
    </lineage>
</organism>
<sequence>MELRLVKSKVSTHIEECLYSFVFQEVLEHSKAFTAGISREENREQNEPMATEKPQRAGRQQPHYVEWLQESRWRISQSIQSVVSTSSLKCVFWHPLFSKKHIETTMRRSEDLMNVFLVLVQLAVRCVPIIVGWGL</sequence>
<evidence type="ECO:0000256" key="2">
    <source>
        <dbReference type="SAM" id="Phobius"/>
    </source>
</evidence>
<feature type="region of interest" description="Disordered" evidence="1">
    <location>
        <begin position="37"/>
        <end position="60"/>
    </location>
</feature>